<dbReference type="EMBL" id="PEBD01000010">
    <property type="protein sequence ID" value="PHV65884.1"/>
    <property type="molecule type" value="Genomic_DNA"/>
</dbReference>
<dbReference type="Proteomes" id="UP000225108">
    <property type="component" value="Unassembled WGS sequence"/>
</dbReference>
<comment type="catalytic activity">
    <reaction evidence="1">
        <text>Hydrolyzes the link between N-acetylmuramoyl residues and L-amino acid residues in certain cell-wall glycopeptides.</text>
        <dbReference type="EC" id="3.5.1.28"/>
    </reaction>
</comment>
<dbReference type="GO" id="GO:0009253">
    <property type="term" value="P:peptidoglycan catabolic process"/>
    <property type="evidence" value="ECO:0007669"/>
    <property type="project" value="InterPro"/>
</dbReference>
<dbReference type="PANTHER" id="PTHR30417:SF1">
    <property type="entry name" value="N-ACETYLMURAMOYL-L-ALANINE AMIDASE AMID"/>
    <property type="match status" value="1"/>
</dbReference>
<sequence length="343" mass="37344">MADPVWLADVLRAEGVETVEYPGWRDRGHGDFGQITHVMAHHTGGNASPRSIAEHPELGLSSQIHLARNGVATVVGAGIAWHAGPGDWPGIPTDDANRVSIGIEAENSGTEGWSAAQYWAYVKVCAATCRQLGLGADRVIGHKEWAGRSQGKWDPGGIDMDAFRQDVQQQINRGPTPPAVNQIDEVQKVAGFWLGERETPGEMICGSDGAGRYAKFRAGYIYWHPRFGAHAVNMRIFEYWAGLNWENGPLGYPVQGHTYVAGVGDIQAFERGVVFRKLGDDPGHHVHGVIGDAYYRRGAETGELGWPVSNEYEYNGGRAQDFENGSLAWHPIGAVRISTPPTE</sequence>
<dbReference type="SMART" id="SM00644">
    <property type="entry name" value="Ami_2"/>
    <property type="match status" value="1"/>
</dbReference>
<dbReference type="PANTHER" id="PTHR30417">
    <property type="entry name" value="N-ACETYLMURAMOYL-L-ALANINE AMIDASE AMID"/>
    <property type="match status" value="1"/>
</dbReference>
<dbReference type="InterPro" id="IPR036505">
    <property type="entry name" value="Amidase/PGRP_sf"/>
</dbReference>
<protein>
    <recommendedName>
        <fullName evidence="2">N-acetylmuramoyl-L-alanine amidase</fullName>
        <ecNumber evidence="2">3.5.1.28</ecNumber>
    </recommendedName>
</protein>
<dbReference type="RefSeq" id="WP_099384186.1">
    <property type="nucleotide sequence ID" value="NZ_PEBD01000010.1"/>
</dbReference>
<dbReference type="CDD" id="cd06583">
    <property type="entry name" value="PGRP"/>
    <property type="match status" value="1"/>
</dbReference>
<proteinExistence type="predicted"/>
<dbReference type="GO" id="GO:0071555">
    <property type="term" value="P:cell wall organization"/>
    <property type="evidence" value="ECO:0007669"/>
    <property type="project" value="UniProtKB-KW"/>
</dbReference>
<keyword evidence="4" id="KW-0961">Cell wall biogenesis/degradation</keyword>
<dbReference type="GO" id="GO:0008745">
    <property type="term" value="F:N-acetylmuramoyl-L-alanine amidase activity"/>
    <property type="evidence" value="ECO:0007669"/>
    <property type="project" value="UniProtKB-EC"/>
</dbReference>
<dbReference type="Pfam" id="PF01510">
    <property type="entry name" value="Amidase_2"/>
    <property type="match status" value="1"/>
</dbReference>
<keyword evidence="3" id="KW-0378">Hydrolase</keyword>
<dbReference type="AlphaFoldDB" id="A0A2G3PJ95"/>
<evidence type="ECO:0000256" key="3">
    <source>
        <dbReference type="ARBA" id="ARBA00022801"/>
    </source>
</evidence>
<organism evidence="6 7">
    <name type="scientific">Williamsia marianensis</name>
    <dbReference type="NCBI Taxonomy" id="85044"/>
    <lineage>
        <taxon>Bacteria</taxon>
        <taxon>Bacillati</taxon>
        <taxon>Actinomycetota</taxon>
        <taxon>Actinomycetes</taxon>
        <taxon>Mycobacteriales</taxon>
        <taxon>Nocardiaceae</taxon>
        <taxon>Williamsia</taxon>
    </lineage>
</organism>
<evidence type="ECO:0000313" key="6">
    <source>
        <dbReference type="EMBL" id="PHV65884.1"/>
    </source>
</evidence>
<dbReference type="InterPro" id="IPR013207">
    <property type="entry name" value="LGFP"/>
</dbReference>
<dbReference type="GO" id="GO:0009254">
    <property type="term" value="P:peptidoglycan turnover"/>
    <property type="evidence" value="ECO:0007669"/>
    <property type="project" value="TreeGrafter"/>
</dbReference>
<evidence type="ECO:0000256" key="4">
    <source>
        <dbReference type="ARBA" id="ARBA00023316"/>
    </source>
</evidence>
<feature type="domain" description="N-acetylmuramoyl-L-alanine amidase" evidence="5">
    <location>
        <begin position="23"/>
        <end position="156"/>
    </location>
</feature>
<name>A0A2G3PJ95_WILMA</name>
<evidence type="ECO:0000256" key="1">
    <source>
        <dbReference type="ARBA" id="ARBA00001561"/>
    </source>
</evidence>
<dbReference type="InterPro" id="IPR051206">
    <property type="entry name" value="NAMLAA_amidase_2"/>
</dbReference>
<dbReference type="EC" id="3.5.1.28" evidence="2"/>
<gene>
    <name evidence="6" type="ORF">CSW57_19560</name>
</gene>
<dbReference type="InterPro" id="IPR002502">
    <property type="entry name" value="Amidase_domain"/>
</dbReference>
<dbReference type="Gene3D" id="3.40.80.10">
    <property type="entry name" value="Peptidoglycan recognition protein-like"/>
    <property type="match status" value="1"/>
</dbReference>
<evidence type="ECO:0000256" key="2">
    <source>
        <dbReference type="ARBA" id="ARBA00011901"/>
    </source>
</evidence>
<comment type="caution">
    <text evidence="6">The sequence shown here is derived from an EMBL/GenBank/DDBJ whole genome shotgun (WGS) entry which is preliminary data.</text>
</comment>
<evidence type="ECO:0000313" key="7">
    <source>
        <dbReference type="Proteomes" id="UP000225108"/>
    </source>
</evidence>
<dbReference type="Pfam" id="PF08310">
    <property type="entry name" value="LGFP"/>
    <property type="match status" value="3"/>
</dbReference>
<evidence type="ECO:0000259" key="5">
    <source>
        <dbReference type="SMART" id="SM00644"/>
    </source>
</evidence>
<reference evidence="6 7" key="1">
    <citation type="submission" date="2017-10" db="EMBL/GenBank/DDBJ databases">
        <title>The draft genome sequence of Williamsia sp. BULT 1.1 isolated from the semi-arid grassland soils from South Africa.</title>
        <authorList>
            <person name="Kabwe M.H."/>
            <person name="Govender N."/>
            <person name="Mutseka Lunga P."/>
            <person name="Vikram S."/>
            <person name="Makhalanyane T.P."/>
        </authorList>
    </citation>
    <scope>NUCLEOTIDE SEQUENCE [LARGE SCALE GENOMIC DNA]</scope>
    <source>
        <strain evidence="6 7">BULT 1.1</strain>
    </source>
</reference>
<dbReference type="SUPFAM" id="SSF55846">
    <property type="entry name" value="N-acetylmuramoyl-L-alanine amidase-like"/>
    <property type="match status" value="1"/>
</dbReference>
<accession>A0A2G3PJ95</accession>